<name>E6PS81_9ZZZZ</name>
<comment type="caution">
    <text evidence="1">The sequence shown here is derived from an EMBL/GenBank/DDBJ whole genome shotgun (WGS) entry which is preliminary data.</text>
</comment>
<accession>E6PS81</accession>
<reference evidence="1" key="1">
    <citation type="submission" date="2009-10" db="EMBL/GenBank/DDBJ databases">
        <title>Diversity of trophic interactions inside an arsenic-rich microbial ecosystem.</title>
        <authorList>
            <person name="Bertin P.N."/>
            <person name="Heinrich-Salmeron A."/>
            <person name="Pelletier E."/>
            <person name="Goulhen-Chollet F."/>
            <person name="Arsene-Ploetze F."/>
            <person name="Gallien S."/>
            <person name="Calteau A."/>
            <person name="Vallenet D."/>
            <person name="Casiot C."/>
            <person name="Chane-Woon-Ming B."/>
            <person name="Giloteaux L."/>
            <person name="Barakat M."/>
            <person name="Bonnefoy V."/>
            <person name="Bruneel O."/>
            <person name="Chandler M."/>
            <person name="Cleiss J."/>
            <person name="Duran R."/>
            <person name="Elbaz-Poulichet F."/>
            <person name="Fonknechten N."/>
            <person name="Lauga B."/>
            <person name="Mornico D."/>
            <person name="Ortet P."/>
            <person name="Schaeffer C."/>
            <person name="Siguier P."/>
            <person name="Alexander Thil Smith A."/>
            <person name="Van Dorsselaer A."/>
            <person name="Weissenbach J."/>
            <person name="Medigue C."/>
            <person name="Le Paslier D."/>
        </authorList>
    </citation>
    <scope>NUCLEOTIDE SEQUENCE</scope>
</reference>
<gene>
    <name evidence="1" type="ORF">CARN2_3262</name>
</gene>
<organism evidence="1">
    <name type="scientific">mine drainage metagenome</name>
    <dbReference type="NCBI Taxonomy" id="410659"/>
    <lineage>
        <taxon>unclassified sequences</taxon>
        <taxon>metagenomes</taxon>
        <taxon>ecological metagenomes</taxon>
    </lineage>
</organism>
<evidence type="ECO:0000313" key="1">
    <source>
        <dbReference type="EMBL" id="CBH97787.1"/>
    </source>
</evidence>
<proteinExistence type="predicted"/>
<dbReference type="AlphaFoldDB" id="E6PS81"/>
<dbReference type="EMBL" id="CABM01000047">
    <property type="protein sequence ID" value="CBH97787.1"/>
    <property type="molecule type" value="Genomic_DNA"/>
</dbReference>
<protein>
    <submittedName>
        <fullName evidence="1">Uncharacterized protein</fullName>
    </submittedName>
</protein>
<sequence length="57" mass="6696">MTAWRDAVLDEISRGRCVSSRGRFNPRGVKRKMSNFNVRHRGELLHQRHQPTPALRI</sequence>